<reference evidence="4 5" key="1">
    <citation type="submission" date="2017-08" db="EMBL/GenBank/DDBJ databases">
        <title>Aliifodinibius alkalisoli sp. nov., isolated from saline alkaline soil.</title>
        <authorList>
            <person name="Liu D."/>
            <person name="Zhang G."/>
        </authorList>
    </citation>
    <scope>NUCLEOTIDE SEQUENCE [LARGE SCALE GENOMIC DNA]</scope>
    <source>
        <strain evidence="4 5">WN023</strain>
    </source>
</reference>
<feature type="domain" description="3-keto-alpha-glucoside-1,2-lyase/3-keto-2-hydroxy-glucal hydratase" evidence="3">
    <location>
        <begin position="51"/>
        <end position="261"/>
    </location>
</feature>
<evidence type="ECO:0000256" key="1">
    <source>
        <dbReference type="SAM" id="Coils"/>
    </source>
</evidence>
<dbReference type="EMBL" id="NSKE01000006">
    <property type="protein sequence ID" value="PAU93931.1"/>
    <property type="molecule type" value="Genomic_DNA"/>
</dbReference>
<organism evidence="4 5">
    <name type="scientific">Fodinibius salipaludis</name>
    <dbReference type="NCBI Taxonomy" id="2032627"/>
    <lineage>
        <taxon>Bacteria</taxon>
        <taxon>Pseudomonadati</taxon>
        <taxon>Balneolota</taxon>
        <taxon>Balneolia</taxon>
        <taxon>Balneolales</taxon>
        <taxon>Balneolaceae</taxon>
        <taxon>Fodinibius</taxon>
    </lineage>
</organism>
<dbReference type="RefSeq" id="WP_095606607.1">
    <property type="nucleotide sequence ID" value="NZ_NSKE01000006.1"/>
</dbReference>
<dbReference type="PROSITE" id="PS51257">
    <property type="entry name" value="PROKAR_LIPOPROTEIN"/>
    <property type="match status" value="1"/>
</dbReference>
<protein>
    <submittedName>
        <fullName evidence="4">Glycosyl hydrolase</fullName>
    </submittedName>
</protein>
<gene>
    <name evidence="4" type="ORF">CK503_09675</name>
</gene>
<evidence type="ECO:0000313" key="5">
    <source>
        <dbReference type="Proteomes" id="UP000218831"/>
    </source>
</evidence>
<comment type="caution">
    <text evidence="4">The sequence shown here is derived from an EMBL/GenBank/DDBJ whole genome shotgun (WGS) entry which is preliminary data.</text>
</comment>
<dbReference type="Pfam" id="PF06439">
    <property type="entry name" value="3keto-disac_hyd"/>
    <property type="match status" value="1"/>
</dbReference>
<feature type="coiled-coil region" evidence="1">
    <location>
        <begin position="20"/>
        <end position="49"/>
    </location>
</feature>
<dbReference type="OrthoDB" id="9806233at2"/>
<accession>A0A2A2G8J2</accession>
<feature type="signal peptide" evidence="2">
    <location>
        <begin position="1"/>
        <end position="24"/>
    </location>
</feature>
<feature type="chain" id="PRO_5012878065" evidence="2">
    <location>
        <begin position="25"/>
        <end position="265"/>
    </location>
</feature>
<sequence>MTTNKLLIVIIGLGLLLSSCQSSEEENDQMSQENEKEAAVNTLTEAEKEDGWQLLFDGENPGEQWRGYCKEAFPDSGWTVENNALKVIGSGAGEAGGGGDIITKKKYSAFELKLEWKVEKGGNSGILYLAEEQCGENGEPIWKSAPEMQILDNENHPDARLGEDGNRKAGALYDMMPADPQNTKPHGKWNEARILVYQGTVVHFQNGEQILEYHLWTDDWKEMVENSKFADYEGFADVAKEGYIGLQDHGNDVWFRNIKIKEMEN</sequence>
<evidence type="ECO:0000313" key="4">
    <source>
        <dbReference type="EMBL" id="PAU93931.1"/>
    </source>
</evidence>
<evidence type="ECO:0000259" key="3">
    <source>
        <dbReference type="Pfam" id="PF06439"/>
    </source>
</evidence>
<dbReference type="GO" id="GO:0016787">
    <property type="term" value="F:hydrolase activity"/>
    <property type="evidence" value="ECO:0007669"/>
    <property type="project" value="UniProtKB-KW"/>
</dbReference>
<keyword evidence="5" id="KW-1185">Reference proteome</keyword>
<dbReference type="AlphaFoldDB" id="A0A2A2G8J2"/>
<proteinExistence type="predicted"/>
<dbReference type="Proteomes" id="UP000218831">
    <property type="component" value="Unassembled WGS sequence"/>
</dbReference>
<name>A0A2A2G8J2_9BACT</name>
<keyword evidence="2" id="KW-0732">Signal</keyword>
<dbReference type="InterPro" id="IPR010496">
    <property type="entry name" value="AL/BT2_dom"/>
</dbReference>
<keyword evidence="1" id="KW-0175">Coiled coil</keyword>
<evidence type="ECO:0000256" key="2">
    <source>
        <dbReference type="SAM" id="SignalP"/>
    </source>
</evidence>
<keyword evidence="4" id="KW-0378">Hydrolase</keyword>
<dbReference type="Gene3D" id="2.60.120.560">
    <property type="entry name" value="Exo-inulinase, domain 1"/>
    <property type="match status" value="1"/>
</dbReference>